<comment type="subcellular location">
    <subcellularLocation>
        <location evidence="1">Membrane</location>
        <topology evidence="1">Multi-pass membrane protein</topology>
    </subcellularLocation>
</comment>
<feature type="transmembrane region" description="Helical" evidence="7">
    <location>
        <begin position="21"/>
        <end position="41"/>
    </location>
</feature>
<feature type="transmembrane region" description="Helical" evidence="7">
    <location>
        <begin position="265"/>
        <end position="283"/>
    </location>
</feature>
<keyword evidence="5 7" id="KW-0472">Membrane</keyword>
<dbReference type="SUPFAM" id="SSF103481">
    <property type="entry name" value="Multidrug resistance efflux transporter EmrE"/>
    <property type="match status" value="1"/>
</dbReference>
<sequence>MKILIQDDKDPQQKSDREQDLAVGSCLAIFGNILISISLNLQKYVHLRNLQRDAVAQKHYTKESLWWCGLLLMGLGELFNFTAYGFAPASVVAPLGTTTVVGCALAIIGAFLLVTFSRADEKVMGSYEIVQSLSQPIFIAYVCIEVIILAVLLSLLYYQEMKHVLIYLLISSITASFTVIAAKAVSGMIQLSLSSFSQFDKPVFYAMLVVLIVTALIQIKFVNLAMKSYDATVVVPVNFVIFTLSAILAGIIFYKEFYGMNGLRITMFTFGCILSFMGVYFIAVGRAENTAPQKPDVEPQHVISDYIPSWMLANVNVGQVQPTGHIEHLKDTDREDDQVPILHADTLETIEEQTEESDRQDGTETDGMSVSSMDMLVDREKPGFDAKANYGTTG</sequence>
<evidence type="ECO:0000313" key="8">
    <source>
        <dbReference type="EMBL" id="GFN74612.1"/>
    </source>
</evidence>
<dbReference type="AlphaFoldDB" id="A0AAV3XW72"/>
<feature type="transmembrane region" description="Helical" evidence="7">
    <location>
        <begin position="164"/>
        <end position="182"/>
    </location>
</feature>
<dbReference type="InterPro" id="IPR008521">
    <property type="entry name" value="Mg_trans_NIPA"/>
</dbReference>
<feature type="transmembrane region" description="Helical" evidence="7">
    <location>
        <begin position="233"/>
        <end position="253"/>
    </location>
</feature>
<protein>
    <submittedName>
        <fullName evidence="8">Nipa-like protein 2</fullName>
    </submittedName>
</protein>
<evidence type="ECO:0000256" key="6">
    <source>
        <dbReference type="SAM" id="MobiDB-lite"/>
    </source>
</evidence>
<feature type="transmembrane region" description="Helical" evidence="7">
    <location>
        <begin position="65"/>
        <end position="87"/>
    </location>
</feature>
<evidence type="ECO:0000256" key="4">
    <source>
        <dbReference type="ARBA" id="ARBA00022989"/>
    </source>
</evidence>
<evidence type="ECO:0000256" key="2">
    <source>
        <dbReference type="ARBA" id="ARBA00007230"/>
    </source>
</evidence>
<evidence type="ECO:0000313" key="9">
    <source>
        <dbReference type="Proteomes" id="UP000735302"/>
    </source>
</evidence>
<evidence type="ECO:0000256" key="1">
    <source>
        <dbReference type="ARBA" id="ARBA00004141"/>
    </source>
</evidence>
<dbReference type="Proteomes" id="UP000735302">
    <property type="component" value="Unassembled WGS sequence"/>
</dbReference>
<dbReference type="GO" id="GO:0015095">
    <property type="term" value="F:magnesium ion transmembrane transporter activity"/>
    <property type="evidence" value="ECO:0007669"/>
    <property type="project" value="InterPro"/>
</dbReference>
<feature type="transmembrane region" description="Helical" evidence="7">
    <location>
        <begin position="137"/>
        <end position="158"/>
    </location>
</feature>
<comment type="similarity">
    <text evidence="2">Belongs to the NIPA family.</text>
</comment>
<name>A0AAV3XW72_9GAST</name>
<comment type="caution">
    <text evidence="8">The sequence shown here is derived from an EMBL/GenBank/DDBJ whole genome shotgun (WGS) entry which is preliminary data.</text>
</comment>
<accession>A0AAV3XW72</accession>
<feature type="transmembrane region" description="Helical" evidence="7">
    <location>
        <begin position="203"/>
        <end position="221"/>
    </location>
</feature>
<organism evidence="8 9">
    <name type="scientific">Plakobranchus ocellatus</name>
    <dbReference type="NCBI Taxonomy" id="259542"/>
    <lineage>
        <taxon>Eukaryota</taxon>
        <taxon>Metazoa</taxon>
        <taxon>Spiralia</taxon>
        <taxon>Lophotrochozoa</taxon>
        <taxon>Mollusca</taxon>
        <taxon>Gastropoda</taxon>
        <taxon>Heterobranchia</taxon>
        <taxon>Euthyneura</taxon>
        <taxon>Panpulmonata</taxon>
        <taxon>Sacoglossa</taxon>
        <taxon>Placobranchoidea</taxon>
        <taxon>Plakobranchidae</taxon>
        <taxon>Plakobranchus</taxon>
    </lineage>
</organism>
<evidence type="ECO:0000256" key="7">
    <source>
        <dbReference type="SAM" id="Phobius"/>
    </source>
</evidence>
<feature type="region of interest" description="Disordered" evidence="6">
    <location>
        <begin position="350"/>
        <end position="394"/>
    </location>
</feature>
<keyword evidence="4 7" id="KW-1133">Transmembrane helix</keyword>
<dbReference type="PANTHER" id="PTHR12570">
    <property type="match status" value="1"/>
</dbReference>
<dbReference type="PANTHER" id="PTHR12570:SF65">
    <property type="entry name" value="MAGNESIUM TRANSPORTER NIPA9-RELATED"/>
    <property type="match status" value="1"/>
</dbReference>
<dbReference type="EMBL" id="BLXT01000141">
    <property type="protein sequence ID" value="GFN74612.1"/>
    <property type="molecule type" value="Genomic_DNA"/>
</dbReference>
<gene>
    <name evidence="8" type="ORF">PoB_000111800</name>
</gene>
<keyword evidence="3 7" id="KW-0812">Transmembrane</keyword>
<dbReference type="InterPro" id="IPR037185">
    <property type="entry name" value="EmrE-like"/>
</dbReference>
<reference evidence="8 9" key="1">
    <citation type="journal article" date="2021" name="Elife">
        <title>Chloroplast acquisition without the gene transfer in kleptoplastic sea slugs, Plakobranchus ocellatus.</title>
        <authorList>
            <person name="Maeda T."/>
            <person name="Takahashi S."/>
            <person name="Yoshida T."/>
            <person name="Shimamura S."/>
            <person name="Takaki Y."/>
            <person name="Nagai Y."/>
            <person name="Toyoda A."/>
            <person name="Suzuki Y."/>
            <person name="Arimoto A."/>
            <person name="Ishii H."/>
            <person name="Satoh N."/>
            <person name="Nishiyama T."/>
            <person name="Hasebe M."/>
            <person name="Maruyama T."/>
            <person name="Minagawa J."/>
            <person name="Obokata J."/>
            <person name="Shigenobu S."/>
        </authorList>
    </citation>
    <scope>NUCLEOTIDE SEQUENCE [LARGE SCALE GENOMIC DNA]</scope>
</reference>
<feature type="transmembrane region" description="Helical" evidence="7">
    <location>
        <begin position="93"/>
        <end position="116"/>
    </location>
</feature>
<dbReference type="Pfam" id="PF05653">
    <property type="entry name" value="Mg_trans_NIPA"/>
    <property type="match status" value="1"/>
</dbReference>
<evidence type="ECO:0000256" key="3">
    <source>
        <dbReference type="ARBA" id="ARBA00022692"/>
    </source>
</evidence>
<proteinExistence type="inferred from homology"/>
<evidence type="ECO:0000256" key="5">
    <source>
        <dbReference type="ARBA" id="ARBA00023136"/>
    </source>
</evidence>
<dbReference type="GO" id="GO:0016020">
    <property type="term" value="C:membrane"/>
    <property type="evidence" value="ECO:0007669"/>
    <property type="project" value="UniProtKB-SubCell"/>
</dbReference>
<keyword evidence="9" id="KW-1185">Reference proteome</keyword>